<dbReference type="Proteomes" id="UP001055811">
    <property type="component" value="Linkage Group LG02"/>
</dbReference>
<protein>
    <submittedName>
        <fullName evidence="1">Uncharacterized protein</fullName>
    </submittedName>
</protein>
<dbReference type="EMBL" id="CM042010">
    <property type="protein sequence ID" value="KAI3780193.1"/>
    <property type="molecule type" value="Genomic_DNA"/>
</dbReference>
<evidence type="ECO:0000313" key="2">
    <source>
        <dbReference type="Proteomes" id="UP001055811"/>
    </source>
</evidence>
<proteinExistence type="predicted"/>
<gene>
    <name evidence="1" type="ORF">L2E82_10164</name>
</gene>
<accession>A0ACB9GAF3</accession>
<name>A0ACB9GAF3_CICIN</name>
<comment type="caution">
    <text evidence="1">The sequence shown here is derived from an EMBL/GenBank/DDBJ whole genome shotgun (WGS) entry which is preliminary data.</text>
</comment>
<reference evidence="2" key="1">
    <citation type="journal article" date="2022" name="Mol. Ecol. Resour.">
        <title>The genomes of chicory, endive, great burdock and yacon provide insights into Asteraceae palaeo-polyploidization history and plant inulin production.</title>
        <authorList>
            <person name="Fan W."/>
            <person name="Wang S."/>
            <person name="Wang H."/>
            <person name="Wang A."/>
            <person name="Jiang F."/>
            <person name="Liu H."/>
            <person name="Zhao H."/>
            <person name="Xu D."/>
            <person name="Zhang Y."/>
        </authorList>
    </citation>
    <scope>NUCLEOTIDE SEQUENCE [LARGE SCALE GENOMIC DNA]</scope>
    <source>
        <strain evidence="2">cv. Punajuju</strain>
    </source>
</reference>
<keyword evidence="2" id="KW-1185">Reference proteome</keyword>
<sequence length="334" mass="36868">MKLFRVCYLLIIFLALEEVSTRHPKTAKQGCQDTCGKVKIPYPFGIGVNCSISEWYNIYCNWSTPFLPALNNVEVLHINLEYQTVTVNVSTISDCRNLVRHSSQILNVELGGSPFFFSRIHNKFVAEGCGNAVILDHGTTLAGCSTTCGNNSASEEDKCLGITCCQTTLPHYLKSYSIDLTSLERQGGNGACGYAFLVNNTYLEGRCPGQIFRADIIYTPISLLWTLSDLEFNQTNCCYSGFRLKVDMGNGTSVNSMKCVFPTGKEGNPYLLDGCDDKEECTRCMDDGDTCEYHDLYDDYDRISEYAFVCSPSVGLPSHSKSRASIGAIIGNAL</sequence>
<reference evidence="1 2" key="2">
    <citation type="journal article" date="2022" name="Mol. Ecol. Resour.">
        <title>The genomes of chicory, endive, great burdock and yacon provide insights into Asteraceae paleo-polyploidization history and plant inulin production.</title>
        <authorList>
            <person name="Fan W."/>
            <person name="Wang S."/>
            <person name="Wang H."/>
            <person name="Wang A."/>
            <person name="Jiang F."/>
            <person name="Liu H."/>
            <person name="Zhao H."/>
            <person name="Xu D."/>
            <person name="Zhang Y."/>
        </authorList>
    </citation>
    <scope>NUCLEOTIDE SEQUENCE [LARGE SCALE GENOMIC DNA]</scope>
    <source>
        <strain evidence="2">cv. Punajuju</strain>
        <tissue evidence="1">Leaves</tissue>
    </source>
</reference>
<organism evidence="1 2">
    <name type="scientific">Cichorium intybus</name>
    <name type="common">Chicory</name>
    <dbReference type="NCBI Taxonomy" id="13427"/>
    <lineage>
        <taxon>Eukaryota</taxon>
        <taxon>Viridiplantae</taxon>
        <taxon>Streptophyta</taxon>
        <taxon>Embryophyta</taxon>
        <taxon>Tracheophyta</taxon>
        <taxon>Spermatophyta</taxon>
        <taxon>Magnoliopsida</taxon>
        <taxon>eudicotyledons</taxon>
        <taxon>Gunneridae</taxon>
        <taxon>Pentapetalae</taxon>
        <taxon>asterids</taxon>
        <taxon>campanulids</taxon>
        <taxon>Asterales</taxon>
        <taxon>Asteraceae</taxon>
        <taxon>Cichorioideae</taxon>
        <taxon>Cichorieae</taxon>
        <taxon>Cichoriinae</taxon>
        <taxon>Cichorium</taxon>
    </lineage>
</organism>
<evidence type="ECO:0000313" key="1">
    <source>
        <dbReference type="EMBL" id="KAI3780193.1"/>
    </source>
</evidence>